<dbReference type="AlphaFoldDB" id="A0A8J3MA24"/>
<proteinExistence type="inferred from homology"/>
<keyword evidence="1" id="KW-0645">Protease</keyword>
<accession>A0A8J3MA24</accession>
<protein>
    <recommendedName>
        <fullName evidence="1">Microcystinase C</fullName>
        <shortName evidence="1">MlrC</shortName>
    </recommendedName>
</protein>
<comment type="caution">
    <text evidence="4">The sequence shown here is derived from an EMBL/GenBank/DDBJ whole genome shotgun (WGS) entry which is preliminary data.</text>
</comment>
<name>A0A8J3MA24_9RHOB</name>
<keyword evidence="1" id="KW-0378">Hydrolase</keyword>
<evidence type="ECO:0000256" key="1">
    <source>
        <dbReference type="PIRNR" id="PIRNR012702"/>
    </source>
</evidence>
<dbReference type="GO" id="GO:0008237">
    <property type="term" value="F:metallopeptidase activity"/>
    <property type="evidence" value="ECO:0007669"/>
    <property type="project" value="UniProtKB-KW"/>
</dbReference>
<evidence type="ECO:0000259" key="2">
    <source>
        <dbReference type="Pfam" id="PF07171"/>
    </source>
</evidence>
<keyword evidence="1" id="KW-0482">Metalloprotease</keyword>
<dbReference type="InterPro" id="IPR009197">
    <property type="entry name" value="MlrC"/>
</dbReference>
<sequence length="488" mass="52194">MTRLFIGGIATETNTFSAVPTTMHDFETGGLYRGDATRHPPHHFTAPLHVWRERAEAEGIEVVEGLMAMAQPGGTTLASVWQSLCAQLLADVRAAGPVDMVLLNLHGAMIADGEFDCEGALLEGIREILPEAVIGCELDLHCHLTERMLRAADLIVAYKEYPHTDIVERAEDLWTLALATERGEIRPTAGRAECHMISVWHTTRAPMTGFVARMKTLEAEGTALSVSFCHGFALGDMPDLGARMLVYTDADPKAAGALAEQLAQEIWEMRHQTRTRMMTGAEAVAAALAAPKGPVVIADVADNPGTGAGADSTYMLSALIEAGAKGALVGLMYDPMAVETCIGAGEGAALSQRIGGKFSPRSGPPLDLEIRVLKVVEDLRQTTVAGQTMRCGRAVLVETTHGIRIALNDLRTQTFHPDAFAALGVDLAGTPVVVVKSTQHFHAGFPPVAADILYARTPTAVQFEGPENPYRMRGGDYWPLSAEALRAG</sequence>
<reference evidence="4" key="2">
    <citation type="submission" date="2020-09" db="EMBL/GenBank/DDBJ databases">
        <authorList>
            <person name="Sun Q."/>
            <person name="Kim S."/>
        </authorList>
    </citation>
    <scope>NUCLEOTIDE SEQUENCE</scope>
    <source>
        <strain evidence="4">KCTC 42650</strain>
    </source>
</reference>
<dbReference type="RefSeq" id="WP_189682050.1">
    <property type="nucleotide sequence ID" value="NZ_BNCJ01000017.1"/>
</dbReference>
<gene>
    <name evidence="4" type="ORF">GCM10017056_41610</name>
</gene>
<dbReference type="EMBL" id="BNCJ01000017">
    <property type="protein sequence ID" value="GHF66040.1"/>
    <property type="molecule type" value="Genomic_DNA"/>
</dbReference>
<keyword evidence="1" id="KW-0479">Metal-binding</keyword>
<dbReference type="GO" id="GO:0006508">
    <property type="term" value="P:proteolysis"/>
    <property type="evidence" value="ECO:0007669"/>
    <property type="project" value="UniProtKB-KW"/>
</dbReference>
<keyword evidence="5" id="KW-1185">Reference proteome</keyword>
<evidence type="ECO:0000313" key="5">
    <source>
        <dbReference type="Proteomes" id="UP000626220"/>
    </source>
</evidence>
<dbReference type="InterPro" id="IPR015995">
    <property type="entry name" value="MlrC_N"/>
</dbReference>
<evidence type="ECO:0000313" key="4">
    <source>
        <dbReference type="EMBL" id="GHF66040.1"/>
    </source>
</evidence>
<comment type="similarity">
    <text evidence="1">Belongs to the peptidase M81 family.</text>
</comment>
<reference evidence="4" key="1">
    <citation type="journal article" date="2014" name="Int. J. Syst. Evol. Microbiol.">
        <title>Complete genome sequence of Corynebacterium casei LMG S-19264T (=DSM 44701T), isolated from a smear-ripened cheese.</title>
        <authorList>
            <consortium name="US DOE Joint Genome Institute (JGI-PGF)"/>
            <person name="Walter F."/>
            <person name="Albersmeier A."/>
            <person name="Kalinowski J."/>
            <person name="Ruckert C."/>
        </authorList>
    </citation>
    <scope>NUCLEOTIDE SEQUENCE</scope>
    <source>
        <strain evidence="4">KCTC 42650</strain>
    </source>
</reference>
<comment type="function">
    <text evidence="1">Involved in peptidolytic degradation of cyclic heptapeptide hepatotoxin microcystin (MC).</text>
</comment>
<dbReference type="InterPro" id="IPR010799">
    <property type="entry name" value="MlrC_C"/>
</dbReference>
<dbReference type="PIRSF" id="PIRSF012702">
    <property type="entry name" value="UCP012702"/>
    <property type="match status" value="1"/>
</dbReference>
<feature type="domain" description="Microcystin LR degradation protein MlrC C-terminal" evidence="2">
    <location>
        <begin position="297"/>
        <end position="462"/>
    </location>
</feature>
<organism evidence="4 5">
    <name type="scientific">Seohaeicola zhoushanensis</name>
    <dbReference type="NCBI Taxonomy" id="1569283"/>
    <lineage>
        <taxon>Bacteria</taxon>
        <taxon>Pseudomonadati</taxon>
        <taxon>Pseudomonadota</taxon>
        <taxon>Alphaproteobacteria</taxon>
        <taxon>Rhodobacterales</taxon>
        <taxon>Roseobacteraceae</taxon>
        <taxon>Seohaeicola</taxon>
    </lineage>
</organism>
<dbReference type="Pfam" id="PF07364">
    <property type="entry name" value="DUF1485"/>
    <property type="match status" value="1"/>
</dbReference>
<evidence type="ECO:0000259" key="3">
    <source>
        <dbReference type="Pfam" id="PF07364"/>
    </source>
</evidence>
<dbReference type="GO" id="GO:0046872">
    <property type="term" value="F:metal ion binding"/>
    <property type="evidence" value="ECO:0007669"/>
    <property type="project" value="UniProtKB-KW"/>
</dbReference>
<feature type="domain" description="Microcystin LR degradation protein MlrC N-terminal" evidence="3">
    <location>
        <begin position="3"/>
        <end position="287"/>
    </location>
</feature>
<dbReference type="Proteomes" id="UP000626220">
    <property type="component" value="Unassembled WGS sequence"/>
</dbReference>
<comment type="cofactor">
    <cofactor evidence="1">
        <name>Zn(2+)</name>
        <dbReference type="ChEBI" id="CHEBI:29105"/>
    </cofactor>
    <text evidence="1">Binds 1 zinc ion per subunit.</text>
</comment>
<dbReference type="Pfam" id="PF07171">
    <property type="entry name" value="MlrC_C"/>
    <property type="match status" value="1"/>
</dbReference>